<proteinExistence type="predicted"/>
<accession>A0ABV7HCL0</accession>
<evidence type="ECO:0000313" key="3">
    <source>
        <dbReference type="Proteomes" id="UP001595556"/>
    </source>
</evidence>
<dbReference type="EMBL" id="JBHRTI010000010">
    <property type="protein sequence ID" value="MFC3149097.1"/>
    <property type="molecule type" value="Genomic_DNA"/>
</dbReference>
<reference evidence="3" key="1">
    <citation type="journal article" date="2019" name="Int. J. Syst. Evol. Microbiol.">
        <title>The Global Catalogue of Microorganisms (GCM) 10K type strain sequencing project: providing services to taxonomists for standard genome sequencing and annotation.</title>
        <authorList>
            <consortium name="The Broad Institute Genomics Platform"/>
            <consortium name="The Broad Institute Genome Sequencing Center for Infectious Disease"/>
            <person name="Wu L."/>
            <person name="Ma J."/>
        </authorList>
    </citation>
    <scope>NUCLEOTIDE SEQUENCE [LARGE SCALE GENOMIC DNA]</scope>
    <source>
        <strain evidence="3">KCTC 52168</strain>
    </source>
</reference>
<keyword evidence="3" id="KW-1185">Reference proteome</keyword>
<dbReference type="RefSeq" id="WP_377305597.1">
    <property type="nucleotide sequence ID" value="NZ_CP180191.1"/>
</dbReference>
<comment type="caution">
    <text evidence="2">The sequence shown here is derived from an EMBL/GenBank/DDBJ whole genome shotgun (WGS) entry which is preliminary data.</text>
</comment>
<dbReference type="SUPFAM" id="SSF53850">
    <property type="entry name" value="Periplasmic binding protein-like II"/>
    <property type="match status" value="1"/>
</dbReference>
<evidence type="ECO:0000313" key="2">
    <source>
        <dbReference type="EMBL" id="MFC3149097.1"/>
    </source>
</evidence>
<protein>
    <submittedName>
        <fullName evidence="2">Substrate-binding periplasmic protein</fullName>
    </submittedName>
</protein>
<organism evidence="2 3">
    <name type="scientific">Piscinibacterium candidicorallinum</name>
    <dbReference type="NCBI Taxonomy" id="1793872"/>
    <lineage>
        <taxon>Bacteria</taxon>
        <taxon>Pseudomonadati</taxon>
        <taxon>Pseudomonadota</taxon>
        <taxon>Betaproteobacteria</taxon>
        <taxon>Burkholderiales</taxon>
        <taxon>Piscinibacterium</taxon>
    </lineage>
</organism>
<dbReference type="Gene3D" id="3.40.190.10">
    <property type="entry name" value="Periplasmic binding protein-like II"/>
    <property type="match status" value="2"/>
</dbReference>
<sequence>MLSCSPSAQAAPPVSEPGARPLVRMPGEPQIGQRPSSYVEDLLELLLERADYTHRISFVPGMTVPRSLQELRKGQVDVCALTSNTQPIDGVKPLRYPLFRGLLGVRVLLAQREQASEIAKTADLDALKRRYRYGTGADWVDRNGLEALGFRVVTGPSYPGLFQMLRYGRFDIFSRGVIEAYKELDDPFLGEGLAVVPEIALAYPLDSYFFVSDTNPALFRALEDGMRRARQDGSLNRLLYGHFGNSLQRAQLPARRWWRVDGYPVLPGTPLDMFDLSIPEAAARLIAGRKA</sequence>
<evidence type="ECO:0000256" key="1">
    <source>
        <dbReference type="SAM" id="MobiDB-lite"/>
    </source>
</evidence>
<name>A0ABV7HCL0_9BURK</name>
<dbReference type="Proteomes" id="UP001595556">
    <property type="component" value="Unassembled WGS sequence"/>
</dbReference>
<feature type="region of interest" description="Disordered" evidence="1">
    <location>
        <begin position="1"/>
        <end position="33"/>
    </location>
</feature>
<gene>
    <name evidence="2" type="ORF">ACFOEN_15835</name>
</gene>